<accession>A0A1S2PXP5</accession>
<dbReference type="OrthoDB" id="7067390at2"/>
<reference evidence="1 2" key="1">
    <citation type="submission" date="2016-10" db="EMBL/GenBank/DDBJ databases">
        <title>Genome sequence of Streptomyces sp. MUSC 1.</title>
        <authorList>
            <person name="Lee L.-H."/>
            <person name="Ser H.-L."/>
            <person name="Law J.W.-F."/>
        </authorList>
    </citation>
    <scope>NUCLEOTIDE SEQUENCE [LARGE SCALE GENOMIC DNA]</scope>
    <source>
        <strain evidence="1 2">MUSC 1</strain>
    </source>
</reference>
<evidence type="ECO:0000313" key="1">
    <source>
        <dbReference type="EMBL" id="OIJ97674.1"/>
    </source>
</evidence>
<sequence>MPLGSRPGPAGPSPQLRELKETVRTLLGLDEDTAVVIRQLACTEPGCPPLETVVAVLPMEGEARRWTLHRPADQITEDDLRVAVLAPEPPDNRVSTARLGD</sequence>
<organism evidence="1 2">
    <name type="scientific">Streptomyces monashensis</name>
    <dbReference type="NCBI Taxonomy" id="1678012"/>
    <lineage>
        <taxon>Bacteria</taxon>
        <taxon>Bacillati</taxon>
        <taxon>Actinomycetota</taxon>
        <taxon>Actinomycetes</taxon>
        <taxon>Kitasatosporales</taxon>
        <taxon>Streptomycetaceae</taxon>
        <taxon>Streptomyces</taxon>
    </lineage>
</organism>
<evidence type="ECO:0008006" key="3">
    <source>
        <dbReference type="Google" id="ProtNLM"/>
    </source>
</evidence>
<name>A0A1S2PXP5_9ACTN</name>
<gene>
    <name evidence="1" type="ORF">BIV23_31070</name>
</gene>
<keyword evidence="2" id="KW-1185">Reference proteome</keyword>
<dbReference type="Proteomes" id="UP000179642">
    <property type="component" value="Unassembled WGS sequence"/>
</dbReference>
<proteinExistence type="predicted"/>
<comment type="caution">
    <text evidence="1">The sequence shown here is derived from an EMBL/GenBank/DDBJ whole genome shotgun (WGS) entry which is preliminary data.</text>
</comment>
<protein>
    <recommendedName>
        <fullName evidence="3">Nitrate reductase</fullName>
    </recommendedName>
</protein>
<dbReference type="AlphaFoldDB" id="A0A1S2PXP5"/>
<dbReference type="EMBL" id="MLYO01000057">
    <property type="protein sequence ID" value="OIJ97674.1"/>
    <property type="molecule type" value="Genomic_DNA"/>
</dbReference>
<evidence type="ECO:0000313" key="2">
    <source>
        <dbReference type="Proteomes" id="UP000179642"/>
    </source>
</evidence>